<gene>
    <name evidence="5" type="ORF">SAMN04488570_1086</name>
</gene>
<proteinExistence type="predicted"/>
<dbReference type="InterPro" id="IPR036388">
    <property type="entry name" value="WH-like_DNA-bd_sf"/>
</dbReference>
<dbReference type="InterPro" id="IPR011991">
    <property type="entry name" value="ArsR-like_HTH"/>
</dbReference>
<evidence type="ECO:0000259" key="3">
    <source>
        <dbReference type="PROSITE" id="PS50987"/>
    </source>
</evidence>
<feature type="domain" description="HTH arsR-type" evidence="3">
    <location>
        <begin position="13"/>
        <end position="109"/>
    </location>
</feature>
<dbReference type="InterPro" id="IPR036390">
    <property type="entry name" value="WH_DNA-bd_sf"/>
</dbReference>
<keyword evidence="2" id="KW-0012">Acyltransferase</keyword>
<organism evidence="5 6">
    <name type="scientific">Nocardioides scoriae</name>
    <dbReference type="NCBI Taxonomy" id="642780"/>
    <lineage>
        <taxon>Bacteria</taxon>
        <taxon>Bacillati</taxon>
        <taxon>Actinomycetota</taxon>
        <taxon>Actinomycetes</taxon>
        <taxon>Propionibacteriales</taxon>
        <taxon>Nocardioidaceae</taxon>
        <taxon>Nocardioides</taxon>
    </lineage>
</organism>
<reference evidence="6" key="1">
    <citation type="submission" date="2016-10" db="EMBL/GenBank/DDBJ databases">
        <authorList>
            <person name="Varghese N."/>
            <person name="Submissions S."/>
        </authorList>
    </citation>
    <scope>NUCLEOTIDE SEQUENCE [LARGE SCALE GENOMIC DNA]</scope>
    <source>
        <strain evidence="6">DSM 22127</strain>
    </source>
</reference>
<keyword evidence="1 5" id="KW-0808">Transferase</keyword>
<evidence type="ECO:0000256" key="2">
    <source>
        <dbReference type="ARBA" id="ARBA00023315"/>
    </source>
</evidence>
<evidence type="ECO:0000256" key="1">
    <source>
        <dbReference type="ARBA" id="ARBA00022679"/>
    </source>
</evidence>
<dbReference type="GO" id="GO:0003700">
    <property type="term" value="F:DNA-binding transcription factor activity"/>
    <property type="evidence" value="ECO:0007669"/>
    <property type="project" value="InterPro"/>
</dbReference>
<dbReference type="OrthoDB" id="3173333at2"/>
<dbReference type="InterPro" id="IPR000182">
    <property type="entry name" value="GNAT_dom"/>
</dbReference>
<evidence type="ECO:0000313" key="5">
    <source>
        <dbReference type="EMBL" id="SDS08139.1"/>
    </source>
</evidence>
<dbReference type="SUPFAM" id="SSF46785">
    <property type="entry name" value="Winged helix' DNA-binding domain"/>
    <property type="match status" value="1"/>
</dbReference>
<dbReference type="SUPFAM" id="SSF55729">
    <property type="entry name" value="Acyl-CoA N-acyltransferases (Nat)"/>
    <property type="match status" value="1"/>
</dbReference>
<sequence length="285" mass="30070">MSRPVSGRTRPVLTAVQAAREAERFALLADPVRVRLLHALASSASGTPVEDLAAAVGLDGSECARQVGLLRGAGLVLVEGSDATGTARVDPTGRTQLPVALDLVLGTAAVPAYRLEDLPADVATRTVRAADMPHVLAVYEEGIATRQATFETVVPSAEELQARWRPGLAWVAEVDGAVVGWTAVTPVSGRACYAGVGETSVYVAASARGRGVGRALLHTQVTEAERAGAWTLQTAIFPENHASLALHRSAGYRSLAVRERIARLDGTWRDTVLLERRVSASRGAW</sequence>
<name>A0A1H1PBZ5_9ACTN</name>
<dbReference type="Proteomes" id="UP000198859">
    <property type="component" value="Chromosome I"/>
</dbReference>
<dbReference type="InterPro" id="IPR016181">
    <property type="entry name" value="Acyl_CoA_acyltransferase"/>
</dbReference>
<keyword evidence="6" id="KW-1185">Reference proteome</keyword>
<dbReference type="AlphaFoldDB" id="A0A1H1PBZ5"/>
<dbReference type="RefSeq" id="WP_091726972.1">
    <property type="nucleotide sequence ID" value="NZ_LT629757.1"/>
</dbReference>
<dbReference type="SMART" id="SM00418">
    <property type="entry name" value="HTH_ARSR"/>
    <property type="match status" value="1"/>
</dbReference>
<protein>
    <submittedName>
        <fullName evidence="5">Phosphinothricin acetyltransferase</fullName>
    </submittedName>
</protein>
<dbReference type="PANTHER" id="PTHR43072">
    <property type="entry name" value="N-ACETYLTRANSFERASE"/>
    <property type="match status" value="1"/>
</dbReference>
<dbReference type="CDD" id="cd00090">
    <property type="entry name" value="HTH_ARSR"/>
    <property type="match status" value="1"/>
</dbReference>
<dbReference type="CDD" id="cd04301">
    <property type="entry name" value="NAT_SF"/>
    <property type="match status" value="1"/>
</dbReference>
<dbReference type="PROSITE" id="PS51186">
    <property type="entry name" value="GNAT"/>
    <property type="match status" value="1"/>
</dbReference>
<dbReference type="Gene3D" id="3.40.630.30">
    <property type="match status" value="1"/>
</dbReference>
<evidence type="ECO:0000313" key="6">
    <source>
        <dbReference type="Proteomes" id="UP000198859"/>
    </source>
</evidence>
<dbReference type="Pfam" id="PF12840">
    <property type="entry name" value="HTH_20"/>
    <property type="match status" value="1"/>
</dbReference>
<dbReference type="PROSITE" id="PS50987">
    <property type="entry name" value="HTH_ARSR_2"/>
    <property type="match status" value="1"/>
</dbReference>
<evidence type="ECO:0000259" key="4">
    <source>
        <dbReference type="PROSITE" id="PS51186"/>
    </source>
</evidence>
<dbReference type="STRING" id="642780.SAMN04488570_1086"/>
<dbReference type="Gene3D" id="1.10.10.10">
    <property type="entry name" value="Winged helix-like DNA-binding domain superfamily/Winged helix DNA-binding domain"/>
    <property type="match status" value="1"/>
</dbReference>
<dbReference type="InterPro" id="IPR001845">
    <property type="entry name" value="HTH_ArsR_DNA-bd_dom"/>
</dbReference>
<feature type="domain" description="N-acetyltransferase" evidence="4">
    <location>
        <begin position="122"/>
        <end position="275"/>
    </location>
</feature>
<dbReference type="EMBL" id="LT629757">
    <property type="protein sequence ID" value="SDS08139.1"/>
    <property type="molecule type" value="Genomic_DNA"/>
</dbReference>
<accession>A0A1H1PBZ5</accession>
<dbReference type="PANTHER" id="PTHR43072:SF23">
    <property type="entry name" value="UPF0039 PROTEIN C11D3.02C"/>
    <property type="match status" value="1"/>
</dbReference>
<dbReference type="Pfam" id="PF00583">
    <property type="entry name" value="Acetyltransf_1"/>
    <property type="match status" value="1"/>
</dbReference>
<dbReference type="GO" id="GO:0016747">
    <property type="term" value="F:acyltransferase activity, transferring groups other than amino-acyl groups"/>
    <property type="evidence" value="ECO:0007669"/>
    <property type="project" value="InterPro"/>
</dbReference>